<protein>
    <submittedName>
        <fullName evidence="2">Peroxiredoxin</fullName>
    </submittedName>
</protein>
<proteinExistence type="predicted"/>
<sequence>MKKFVLTLIVGCLFIGGIHSQKKLPDVTIKTLSGETISSKDFFNNGKPIIISFWATWCKPCLNELSSFNDEFEDWYEETGLKIIAISVDDTRASARVKSLVSGKDWPFEVYLDQNQNLKRALNVVNVPHTFVLNGNGEIVWEHTSYNPGNEEEVIEQVRRLMK</sequence>
<evidence type="ECO:0000313" key="2">
    <source>
        <dbReference type="EMBL" id="RKE00071.1"/>
    </source>
</evidence>
<dbReference type="InterPro" id="IPR050553">
    <property type="entry name" value="Thioredoxin_ResA/DsbE_sf"/>
</dbReference>
<dbReference type="Gene3D" id="3.40.30.10">
    <property type="entry name" value="Glutaredoxin"/>
    <property type="match status" value="1"/>
</dbReference>
<dbReference type="InterPro" id="IPR036249">
    <property type="entry name" value="Thioredoxin-like_sf"/>
</dbReference>
<dbReference type="RefSeq" id="WP_120240817.1">
    <property type="nucleotide sequence ID" value="NZ_RAPQ01000010.1"/>
</dbReference>
<evidence type="ECO:0000313" key="3">
    <source>
        <dbReference type="Proteomes" id="UP000284531"/>
    </source>
</evidence>
<feature type="domain" description="Thioredoxin" evidence="1">
    <location>
        <begin position="18"/>
        <end position="163"/>
    </location>
</feature>
<dbReference type="GO" id="GO:0016209">
    <property type="term" value="F:antioxidant activity"/>
    <property type="evidence" value="ECO:0007669"/>
    <property type="project" value="InterPro"/>
</dbReference>
<dbReference type="GO" id="GO:0016491">
    <property type="term" value="F:oxidoreductase activity"/>
    <property type="evidence" value="ECO:0007669"/>
    <property type="project" value="InterPro"/>
</dbReference>
<dbReference type="Pfam" id="PF00578">
    <property type="entry name" value="AhpC-TSA"/>
    <property type="match status" value="1"/>
</dbReference>
<dbReference type="EMBL" id="RAPQ01000010">
    <property type="protein sequence ID" value="RKE00071.1"/>
    <property type="molecule type" value="Genomic_DNA"/>
</dbReference>
<evidence type="ECO:0000259" key="1">
    <source>
        <dbReference type="PROSITE" id="PS51352"/>
    </source>
</evidence>
<dbReference type="OrthoDB" id="9794348at2"/>
<dbReference type="InterPro" id="IPR013766">
    <property type="entry name" value="Thioredoxin_domain"/>
</dbReference>
<keyword evidence="3" id="KW-1185">Reference proteome</keyword>
<dbReference type="CDD" id="cd02966">
    <property type="entry name" value="TlpA_like_family"/>
    <property type="match status" value="1"/>
</dbReference>
<dbReference type="PROSITE" id="PS51352">
    <property type="entry name" value="THIOREDOXIN_2"/>
    <property type="match status" value="1"/>
</dbReference>
<accession>A0A419WX91</accession>
<dbReference type="PANTHER" id="PTHR42852:SF17">
    <property type="entry name" value="THIOREDOXIN-LIKE PROTEIN HI_1115"/>
    <property type="match status" value="1"/>
</dbReference>
<dbReference type="PANTHER" id="PTHR42852">
    <property type="entry name" value="THIOL:DISULFIDE INTERCHANGE PROTEIN DSBE"/>
    <property type="match status" value="1"/>
</dbReference>
<dbReference type="SUPFAM" id="SSF52833">
    <property type="entry name" value="Thioredoxin-like"/>
    <property type="match status" value="1"/>
</dbReference>
<dbReference type="InterPro" id="IPR000866">
    <property type="entry name" value="AhpC/TSA"/>
</dbReference>
<comment type="caution">
    <text evidence="2">The sequence shown here is derived from an EMBL/GenBank/DDBJ whole genome shotgun (WGS) entry which is preliminary data.</text>
</comment>
<organism evidence="2 3">
    <name type="scientific">Marinifilum flexuosum</name>
    <dbReference type="NCBI Taxonomy" id="1117708"/>
    <lineage>
        <taxon>Bacteria</taxon>
        <taxon>Pseudomonadati</taxon>
        <taxon>Bacteroidota</taxon>
        <taxon>Bacteroidia</taxon>
        <taxon>Marinilabiliales</taxon>
        <taxon>Marinifilaceae</taxon>
    </lineage>
</organism>
<gene>
    <name evidence="2" type="ORF">BXY64_3067</name>
</gene>
<name>A0A419WX91_9BACT</name>
<dbReference type="AlphaFoldDB" id="A0A419WX91"/>
<reference evidence="2 3" key="1">
    <citation type="submission" date="2018-09" db="EMBL/GenBank/DDBJ databases">
        <title>Genomic Encyclopedia of Archaeal and Bacterial Type Strains, Phase II (KMG-II): from individual species to whole genera.</title>
        <authorList>
            <person name="Goeker M."/>
        </authorList>
    </citation>
    <scope>NUCLEOTIDE SEQUENCE [LARGE SCALE GENOMIC DNA]</scope>
    <source>
        <strain evidence="2 3">DSM 21950</strain>
    </source>
</reference>
<dbReference type="Proteomes" id="UP000284531">
    <property type="component" value="Unassembled WGS sequence"/>
</dbReference>